<proteinExistence type="predicted"/>
<comment type="caution">
    <text evidence="1">The sequence shown here is derived from an EMBL/GenBank/DDBJ whole genome shotgun (WGS) entry which is preliminary data.</text>
</comment>
<name>A0A5J4QY22_9ZZZZ</name>
<evidence type="ECO:0000313" key="1">
    <source>
        <dbReference type="EMBL" id="KAA6326188.1"/>
    </source>
</evidence>
<dbReference type="AlphaFoldDB" id="A0A5J4QY22"/>
<gene>
    <name evidence="1" type="ORF">EZS27_024672</name>
</gene>
<protein>
    <submittedName>
        <fullName evidence="1">Uncharacterized protein</fullName>
    </submittedName>
</protein>
<accession>A0A5J4QY22</accession>
<dbReference type="EMBL" id="SNRY01002210">
    <property type="protein sequence ID" value="KAA6326188.1"/>
    <property type="molecule type" value="Genomic_DNA"/>
</dbReference>
<sequence>MKATPIPIAKKEEINRNQIREEHLQTEFQKRNNVKTIATQYTQTTFAPYLTDSDIIRLCDYIDLYAERKEIRNVTPIKVSNQLTTTDIYHFGWNIWNHFRTGKQDNMALFLKIVFAHTLQDVEVETIKKHLKDEELKGIIMIKEDISK</sequence>
<organism evidence="1">
    <name type="scientific">termite gut metagenome</name>
    <dbReference type="NCBI Taxonomy" id="433724"/>
    <lineage>
        <taxon>unclassified sequences</taxon>
        <taxon>metagenomes</taxon>
        <taxon>organismal metagenomes</taxon>
    </lineage>
</organism>
<reference evidence="1" key="1">
    <citation type="submission" date="2019-03" db="EMBL/GenBank/DDBJ databases">
        <title>Single cell metagenomics reveals metabolic interactions within the superorganism composed of flagellate Streblomastix strix and complex community of Bacteroidetes bacteria on its surface.</title>
        <authorList>
            <person name="Treitli S.C."/>
            <person name="Kolisko M."/>
            <person name="Husnik F."/>
            <person name="Keeling P."/>
            <person name="Hampl V."/>
        </authorList>
    </citation>
    <scope>NUCLEOTIDE SEQUENCE</scope>
    <source>
        <strain evidence="1">STM</strain>
    </source>
</reference>